<dbReference type="PANTHER" id="PTHR12147">
    <property type="entry name" value="METALLOPEPTIDASE M28 FAMILY MEMBER"/>
    <property type="match status" value="1"/>
</dbReference>
<gene>
    <name evidence="3" type="ORF">AVDCRST_MAG11-476</name>
</gene>
<keyword evidence="3" id="KW-0031">Aminopeptidase</keyword>
<accession>A0A6J4K663</accession>
<dbReference type="EMBL" id="CADCTU010000108">
    <property type="protein sequence ID" value="CAA9296115.1"/>
    <property type="molecule type" value="Genomic_DNA"/>
</dbReference>
<evidence type="ECO:0000259" key="2">
    <source>
        <dbReference type="Pfam" id="PF04389"/>
    </source>
</evidence>
<feature type="signal peptide" evidence="1">
    <location>
        <begin position="1"/>
        <end position="26"/>
    </location>
</feature>
<dbReference type="Pfam" id="PF04389">
    <property type="entry name" value="Peptidase_M28"/>
    <property type="match status" value="1"/>
</dbReference>
<dbReference type="AlphaFoldDB" id="A0A6J4K663"/>
<reference evidence="3" key="1">
    <citation type="submission" date="2020-02" db="EMBL/GenBank/DDBJ databases">
        <authorList>
            <person name="Meier V. D."/>
        </authorList>
    </citation>
    <scope>NUCLEOTIDE SEQUENCE</scope>
    <source>
        <strain evidence="3">AVDCRST_MAG11</strain>
    </source>
</reference>
<proteinExistence type="predicted"/>
<keyword evidence="3" id="KW-0378">Hydrolase</keyword>
<dbReference type="GO" id="GO:0006508">
    <property type="term" value="P:proteolysis"/>
    <property type="evidence" value="ECO:0007669"/>
    <property type="project" value="InterPro"/>
</dbReference>
<keyword evidence="3" id="KW-0645">Protease</keyword>
<protein>
    <submittedName>
        <fullName evidence="3">Probable aminopeptidase</fullName>
    </submittedName>
</protein>
<dbReference type="GO" id="GO:0004177">
    <property type="term" value="F:aminopeptidase activity"/>
    <property type="evidence" value="ECO:0007669"/>
    <property type="project" value="UniProtKB-KW"/>
</dbReference>
<dbReference type="Gene3D" id="3.40.630.10">
    <property type="entry name" value="Zn peptidases"/>
    <property type="match status" value="1"/>
</dbReference>
<evidence type="ECO:0000256" key="1">
    <source>
        <dbReference type="SAM" id="SignalP"/>
    </source>
</evidence>
<dbReference type="GO" id="GO:0008235">
    <property type="term" value="F:metalloexopeptidase activity"/>
    <property type="evidence" value="ECO:0007669"/>
    <property type="project" value="InterPro"/>
</dbReference>
<keyword evidence="1" id="KW-0732">Signal</keyword>
<dbReference type="SUPFAM" id="SSF53187">
    <property type="entry name" value="Zn-dependent exopeptidases"/>
    <property type="match status" value="1"/>
</dbReference>
<name>A0A6J4K663_9BACT</name>
<dbReference type="InterPro" id="IPR007484">
    <property type="entry name" value="Peptidase_M28"/>
</dbReference>
<sequence>MPLSICRLLAGALAALVAAAPLAAQAGARPTARRSGVPAAYAAIREADLRRDVGEMASPGMRGREGGTLDEMRASMWVAERYRRIGLRPMGEGGTWFQWFDMTRTRVSQTASRVRIGGQAMTLFHDAVPYAVVPAEATGAVLWIPDAADTTADVRGRIVATPLLAPAPATIRPTSYPFPVRYADAAVTGTLARFAGRGAAAIVLVANAPVDSAFPAVSAMRVRGVYDVDRAVPRAANGADRVAPPPALGSGPTPAVLVRAGLRETLARQPQAELSIRLERFTSPSVNVIGVVRGTDPALRDEYVVFSSHQDANGVRFTLEGDSVHAGADDNATVSAAILAAARAFVRQPGKRSVLFIHHGAEERGLLGSRYHAAHPVVPLARIVAVLNGDMIGRNHPDSASLLGAQPPHRNSSDLVALALRANALTGRFALDTLWDRPAHPEGWYFRSDHLPYARMNVPALMYSTNLHDDYHTPRDRPDRIDYPKLTRMAQWMYLTGWFAATAPRRPRLDPGFQLER</sequence>
<organism evidence="3">
    <name type="scientific">uncultured Gemmatimonadaceae bacterium</name>
    <dbReference type="NCBI Taxonomy" id="246130"/>
    <lineage>
        <taxon>Bacteria</taxon>
        <taxon>Pseudomonadati</taxon>
        <taxon>Gemmatimonadota</taxon>
        <taxon>Gemmatimonadia</taxon>
        <taxon>Gemmatimonadales</taxon>
        <taxon>Gemmatimonadaceae</taxon>
        <taxon>environmental samples</taxon>
    </lineage>
</organism>
<evidence type="ECO:0000313" key="3">
    <source>
        <dbReference type="EMBL" id="CAA9296115.1"/>
    </source>
</evidence>
<feature type="chain" id="PRO_5026680474" evidence="1">
    <location>
        <begin position="27"/>
        <end position="517"/>
    </location>
</feature>
<dbReference type="PANTHER" id="PTHR12147:SF26">
    <property type="entry name" value="PEPTIDASE M28 DOMAIN-CONTAINING PROTEIN"/>
    <property type="match status" value="1"/>
</dbReference>
<dbReference type="InterPro" id="IPR045175">
    <property type="entry name" value="M28_fam"/>
</dbReference>
<feature type="domain" description="Peptidase M28" evidence="2">
    <location>
        <begin position="287"/>
        <end position="493"/>
    </location>
</feature>